<dbReference type="Proteomes" id="UP000516314">
    <property type="component" value="Chromosome 3"/>
</dbReference>
<protein>
    <submittedName>
        <fullName evidence="2">(thale cress) hypothetical protein</fullName>
    </submittedName>
</protein>
<dbReference type="InterPro" id="IPR039624">
    <property type="entry name" value="LEA1/2/D7/KIN2"/>
</dbReference>
<dbReference type="PANTHER" id="PTHR34191:SF31">
    <property type="entry name" value="GENOME ASSEMBLY, CHROMOSOME: A01"/>
    <property type="match status" value="1"/>
</dbReference>
<sequence>MDNKQNASYQAGQATGQTKVSLSLFLLLHISYQFVEIYEKAGGMMDKAKDAAASAQDSLQQTGQQMKEKAQGAADVVKDKTGMNKSH</sequence>
<dbReference type="PANTHER" id="PTHR34191">
    <property type="entry name" value="LATE EMBRYOGENESIS ABUNDANT PROTEIN (LEA) FAMILY PROTEIN"/>
    <property type="match status" value="1"/>
</dbReference>
<feature type="compositionally biased region" description="Polar residues" evidence="1">
    <location>
        <begin position="55"/>
        <end position="65"/>
    </location>
</feature>
<accession>A0A7G2EF84</accession>
<dbReference type="AlphaFoldDB" id="A0A7G2EF84"/>
<evidence type="ECO:0000313" key="2">
    <source>
        <dbReference type="EMBL" id="CAD5321858.1"/>
    </source>
</evidence>
<feature type="compositionally biased region" description="Basic and acidic residues" evidence="1">
    <location>
        <begin position="66"/>
        <end position="87"/>
    </location>
</feature>
<organism evidence="2 3">
    <name type="scientific">Arabidopsis thaliana</name>
    <name type="common">Mouse-ear cress</name>
    <dbReference type="NCBI Taxonomy" id="3702"/>
    <lineage>
        <taxon>Eukaryota</taxon>
        <taxon>Viridiplantae</taxon>
        <taxon>Streptophyta</taxon>
        <taxon>Embryophyta</taxon>
        <taxon>Tracheophyta</taxon>
        <taxon>Spermatophyta</taxon>
        <taxon>Magnoliopsida</taxon>
        <taxon>eudicotyledons</taxon>
        <taxon>Gunneridae</taxon>
        <taxon>Pentapetalae</taxon>
        <taxon>rosids</taxon>
        <taxon>malvids</taxon>
        <taxon>Brassicales</taxon>
        <taxon>Brassicaceae</taxon>
        <taxon>Camelineae</taxon>
        <taxon>Arabidopsis</taxon>
    </lineage>
</organism>
<feature type="region of interest" description="Disordered" evidence="1">
    <location>
        <begin position="50"/>
        <end position="87"/>
    </location>
</feature>
<proteinExistence type="predicted"/>
<gene>
    <name evidence="2" type="ORF">AT9943_LOCUS9901</name>
</gene>
<reference evidence="2 3" key="1">
    <citation type="submission" date="2020-09" db="EMBL/GenBank/DDBJ databases">
        <authorList>
            <person name="Ashkenazy H."/>
        </authorList>
    </citation>
    <scope>NUCLEOTIDE SEQUENCE [LARGE SCALE GENOMIC DNA]</scope>
    <source>
        <strain evidence="3">cv. Cdm-0</strain>
    </source>
</reference>
<dbReference type="EMBL" id="LR881468">
    <property type="protein sequence ID" value="CAD5321858.1"/>
    <property type="molecule type" value="Genomic_DNA"/>
</dbReference>
<evidence type="ECO:0000313" key="3">
    <source>
        <dbReference type="Proteomes" id="UP000516314"/>
    </source>
</evidence>
<evidence type="ECO:0000256" key="1">
    <source>
        <dbReference type="SAM" id="MobiDB-lite"/>
    </source>
</evidence>
<dbReference type="Gene3D" id="6.10.140.1430">
    <property type="match status" value="1"/>
</dbReference>
<name>A0A7G2EF84_ARATH</name>